<evidence type="ECO:0000256" key="1">
    <source>
        <dbReference type="ARBA" id="ARBA00007659"/>
    </source>
</evidence>
<dbReference type="SMART" id="SM00673">
    <property type="entry name" value="CARP"/>
    <property type="match status" value="2"/>
</dbReference>
<dbReference type="Pfam" id="PF08603">
    <property type="entry name" value="CAP_C"/>
    <property type="match status" value="1"/>
</dbReference>
<dbReference type="AlphaFoldDB" id="A0A2B7XHA3"/>
<dbReference type="GO" id="GO:0007015">
    <property type="term" value="P:actin filament organization"/>
    <property type="evidence" value="ECO:0007669"/>
    <property type="project" value="TreeGrafter"/>
</dbReference>
<dbReference type="STRING" id="1447875.A0A2B7XHA3"/>
<dbReference type="Proteomes" id="UP000223968">
    <property type="component" value="Unassembled WGS sequence"/>
</dbReference>
<dbReference type="SUPFAM" id="SSF69340">
    <property type="entry name" value="C-terminal domain of adenylylcyclase associated protein"/>
    <property type="match status" value="1"/>
</dbReference>
<dbReference type="GO" id="GO:0019933">
    <property type="term" value="P:cAMP-mediated signaling"/>
    <property type="evidence" value="ECO:0007669"/>
    <property type="project" value="TreeGrafter"/>
</dbReference>
<dbReference type="PANTHER" id="PTHR10652:SF0">
    <property type="entry name" value="ADENYLYL CYCLASE-ASSOCIATED PROTEIN"/>
    <property type="match status" value="1"/>
</dbReference>
<dbReference type="GO" id="GO:0003779">
    <property type="term" value="F:actin binding"/>
    <property type="evidence" value="ECO:0007669"/>
    <property type="project" value="InterPro"/>
</dbReference>
<dbReference type="FunFam" id="2.160.20.70:FF:000008">
    <property type="entry name" value="Adenylyl cyclase-associated protein"/>
    <property type="match status" value="1"/>
</dbReference>
<feature type="compositionally biased region" description="Low complexity" evidence="5">
    <location>
        <begin position="48"/>
        <end position="59"/>
    </location>
</feature>
<dbReference type="GO" id="GO:0008179">
    <property type="term" value="F:adenylate cyclase binding"/>
    <property type="evidence" value="ECO:0007669"/>
    <property type="project" value="TreeGrafter"/>
</dbReference>
<dbReference type="InterPro" id="IPR053950">
    <property type="entry name" value="CAP_N"/>
</dbReference>
<dbReference type="InterPro" id="IPR001837">
    <property type="entry name" value="Adenylate_cyclase-assoc_CAP"/>
</dbReference>
<dbReference type="SUPFAM" id="SSF101278">
    <property type="entry name" value="N-terminal domain of adenylylcyclase associated protein, CAP"/>
    <property type="match status" value="1"/>
</dbReference>
<evidence type="ECO:0000256" key="2">
    <source>
        <dbReference type="ARBA" id="ARBA00054756"/>
    </source>
</evidence>
<evidence type="ECO:0000313" key="7">
    <source>
        <dbReference type="EMBL" id="PGH11114.1"/>
    </source>
</evidence>
<dbReference type="Pfam" id="PF21938">
    <property type="entry name" value="CAP_N"/>
    <property type="match status" value="1"/>
</dbReference>
<feature type="compositionally biased region" description="Pro residues" evidence="5">
    <location>
        <begin position="262"/>
        <end position="292"/>
    </location>
</feature>
<proteinExistence type="inferred from homology"/>
<reference evidence="7 8" key="1">
    <citation type="submission" date="2017-10" db="EMBL/GenBank/DDBJ databases">
        <title>Comparative genomics in systemic dimorphic fungi from Ajellomycetaceae.</title>
        <authorList>
            <person name="Munoz J.F."/>
            <person name="Mcewen J.G."/>
            <person name="Clay O.K."/>
            <person name="Cuomo C.A."/>
        </authorList>
    </citation>
    <scope>NUCLEOTIDE SEQUENCE [LARGE SCALE GENOMIC DNA]</scope>
    <source>
        <strain evidence="7 8">UAMH5409</strain>
    </source>
</reference>
<keyword evidence="8" id="KW-1185">Reference proteome</keyword>
<feature type="compositionally biased region" description="Low complexity" evidence="5">
    <location>
        <begin position="343"/>
        <end position="359"/>
    </location>
</feature>
<name>A0A2B7XHA3_9EURO</name>
<feature type="region of interest" description="Disordered" evidence="5">
    <location>
        <begin position="25"/>
        <end position="75"/>
    </location>
</feature>
<dbReference type="GO" id="GO:0005737">
    <property type="term" value="C:cytoplasm"/>
    <property type="evidence" value="ECO:0007669"/>
    <property type="project" value="TreeGrafter"/>
</dbReference>
<feature type="region of interest" description="Disordered" evidence="5">
    <location>
        <begin position="315"/>
        <end position="376"/>
    </location>
</feature>
<feature type="compositionally biased region" description="Basic and acidic residues" evidence="5">
    <location>
        <begin position="317"/>
        <end position="326"/>
    </location>
</feature>
<feature type="region of interest" description="Disordered" evidence="5">
    <location>
        <begin position="253"/>
        <end position="299"/>
    </location>
</feature>
<evidence type="ECO:0000313" key="8">
    <source>
        <dbReference type="Proteomes" id="UP000223968"/>
    </source>
</evidence>
<dbReference type="InterPro" id="IPR036223">
    <property type="entry name" value="CAP_C_sf"/>
</dbReference>
<gene>
    <name evidence="7" type="ORF">AJ79_05059</name>
</gene>
<evidence type="ECO:0000256" key="5">
    <source>
        <dbReference type="SAM" id="MobiDB-lite"/>
    </source>
</evidence>
<dbReference type="EMBL" id="PDNB01000077">
    <property type="protein sequence ID" value="PGH11114.1"/>
    <property type="molecule type" value="Genomic_DNA"/>
</dbReference>
<organism evidence="7 8">
    <name type="scientific">Helicocarpus griseus UAMH5409</name>
    <dbReference type="NCBI Taxonomy" id="1447875"/>
    <lineage>
        <taxon>Eukaryota</taxon>
        <taxon>Fungi</taxon>
        <taxon>Dikarya</taxon>
        <taxon>Ascomycota</taxon>
        <taxon>Pezizomycotina</taxon>
        <taxon>Eurotiomycetes</taxon>
        <taxon>Eurotiomycetidae</taxon>
        <taxon>Onygenales</taxon>
        <taxon>Ajellomycetaceae</taxon>
        <taxon>Helicocarpus</taxon>
    </lineage>
</organism>
<dbReference type="PROSITE" id="PS01088">
    <property type="entry name" value="CAP_1"/>
    <property type="match status" value="1"/>
</dbReference>
<accession>A0A2B7XHA3</accession>
<dbReference type="Pfam" id="PF01213">
    <property type="entry name" value="CAP_N-CM"/>
    <property type="match status" value="1"/>
</dbReference>
<comment type="caution">
    <text evidence="7">The sequence shown here is derived from an EMBL/GenBank/DDBJ whole genome shotgun (WGS) entry which is preliminary data.</text>
</comment>
<protein>
    <recommendedName>
        <fullName evidence="3 4">Adenylyl cyclase-associated protein</fullName>
    </recommendedName>
</protein>
<dbReference type="FunFam" id="1.25.40.330:FF:000001">
    <property type="entry name" value="Adenylyl cyclase-associated protein"/>
    <property type="match status" value="1"/>
</dbReference>
<sequence>MATNHMNSFTTLIKRLEAATSRLEDMASSLEGGSNPITPATDVNVAGPPQESAPKAASPAPTPPPPPPVVEPPPRQIEDFDALIDKEVKNFVELSNKIGEPVAEQSKAILRAFKAERTYLYVTLKAKKPDQQPPELLTDLRKASDEINNIREANRPSPLFNHLSAVAEGVMALGWFFEARPAEFVRESLAGAEFYGNRVLKEYKGKDDTHVTYIQAYYQIFKSLVTYIKEHYPMGLTWNNRDGVDVMEALKQVRSSSSTGGGPPPPPPPPPGGAGGPPPPPPPPAGGAPPPKASTGGDISAVFDQLNQGSAITSNLRKVDKSEMTHKNPSLRAGSLVPDRANSSGSSPSPTSRAKSPVPSKKPKPESMRAKKPARKQLDGNKWYIEHYDSPTDIIEIPAQLSHSILISHCNKTIVKINGKANAVSIDNCSGLSIIVDSLVSSVDVIKSPKFALQIDGVVPTVLLDQVDGASIYLSEASLNTEMFSSKCSNVNIIVPPKEATDDDSKEVPVPEQIRTVIQNGVAVSEIVEHAG</sequence>
<dbReference type="InterPro" id="IPR013992">
    <property type="entry name" value="Adenylate_cyclase-assoc_CAP_N"/>
</dbReference>
<dbReference type="PANTHER" id="PTHR10652">
    <property type="entry name" value="ADENYLYL CYCLASE-ASSOCIATED PROTEIN"/>
    <property type="match status" value="1"/>
</dbReference>
<dbReference type="InterPro" id="IPR006599">
    <property type="entry name" value="CARP_motif"/>
</dbReference>
<evidence type="ECO:0000256" key="4">
    <source>
        <dbReference type="RuleBase" id="RU000647"/>
    </source>
</evidence>
<dbReference type="OrthoDB" id="77251at2759"/>
<dbReference type="Gene3D" id="2.160.20.70">
    <property type="match status" value="1"/>
</dbReference>
<dbReference type="InterPro" id="IPR017901">
    <property type="entry name" value="C-CAP_CF_C-like"/>
</dbReference>
<evidence type="ECO:0000256" key="3">
    <source>
        <dbReference type="ARBA" id="ARBA00072052"/>
    </source>
</evidence>
<comment type="similarity">
    <text evidence="1 4">Belongs to the CAP family.</text>
</comment>
<feature type="domain" description="C-CAP/cofactor C-like" evidence="6">
    <location>
        <begin position="372"/>
        <end position="510"/>
    </location>
</feature>
<dbReference type="PROSITE" id="PS51329">
    <property type="entry name" value="C_CAP_COFACTOR_C"/>
    <property type="match status" value="1"/>
</dbReference>
<dbReference type="InterPro" id="IPR016098">
    <property type="entry name" value="CAP/MinC_C"/>
</dbReference>
<dbReference type="Gene3D" id="1.25.40.330">
    <property type="entry name" value="Adenylate cyclase-associated CAP, N-terminal domain"/>
    <property type="match status" value="1"/>
</dbReference>
<evidence type="ECO:0000259" key="6">
    <source>
        <dbReference type="PROSITE" id="PS51329"/>
    </source>
</evidence>
<dbReference type="InterPro" id="IPR036222">
    <property type="entry name" value="CAP_N_sf"/>
</dbReference>
<feature type="compositionally biased region" description="Pro residues" evidence="5">
    <location>
        <begin position="60"/>
        <end position="75"/>
    </location>
</feature>
<dbReference type="InterPro" id="IPR018106">
    <property type="entry name" value="CAP_CS_N"/>
</dbReference>
<comment type="function">
    <text evidence="2">The N-terminal domain binds to adenylyl cyclase, thereby enabling adenylyl cyclase to be activated by upstream regulatory signals, such as Ras. The C-terminal domain is required for normal cellular morphology and growth control.</text>
</comment>
<dbReference type="InterPro" id="IPR013912">
    <property type="entry name" value="Adenylate_cyclase-assoc_CAP_C"/>
</dbReference>